<dbReference type="InterPro" id="IPR036206">
    <property type="entry name" value="ThiamineP_synth_sf"/>
</dbReference>
<dbReference type="EMBL" id="JBHRSL010000010">
    <property type="protein sequence ID" value="MFC3052702.1"/>
    <property type="molecule type" value="Genomic_DNA"/>
</dbReference>
<comment type="function">
    <text evidence="9">Condenses 4-methyl-5-(beta-hydroxyethyl)thiazole monophosphate (THZ-P) and 2-methyl-4-amino-5-hydroxymethyl pyrimidine pyrophosphate (HMP-PP) to form thiamine monophosphate (TMP).</text>
</comment>
<evidence type="ECO:0000313" key="13">
    <source>
        <dbReference type="EMBL" id="MFC3052702.1"/>
    </source>
</evidence>
<dbReference type="PANTHER" id="PTHR20857:SF15">
    <property type="entry name" value="THIAMINE-PHOSPHATE SYNTHASE"/>
    <property type="match status" value="1"/>
</dbReference>
<evidence type="ECO:0000256" key="3">
    <source>
        <dbReference type="ARBA" id="ARBA00022723"/>
    </source>
</evidence>
<comment type="similarity">
    <text evidence="9 10">Belongs to the thiamine-phosphate synthase family.</text>
</comment>
<keyword evidence="5 9" id="KW-0784">Thiamine biosynthesis</keyword>
<organism evidence="13 14">
    <name type="scientific">Kordiimonas pumila</name>
    <dbReference type="NCBI Taxonomy" id="2161677"/>
    <lineage>
        <taxon>Bacteria</taxon>
        <taxon>Pseudomonadati</taxon>
        <taxon>Pseudomonadota</taxon>
        <taxon>Alphaproteobacteria</taxon>
        <taxon>Kordiimonadales</taxon>
        <taxon>Kordiimonadaceae</taxon>
        <taxon>Kordiimonas</taxon>
    </lineage>
</organism>
<protein>
    <recommendedName>
        <fullName evidence="9">Thiamine-phosphate synthase</fullName>
        <shortName evidence="9">TP synthase</shortName>
        <shortName evidence="9">TPS</shortName>
        <ecNumber evidence="9">2.5.1.3</ecNumber>
    </recommendedName>
    <alternativeName>
        <fullName evidence="9">Thiamine-phosphate pyrophosphorylase</fullName>
        <shortName evidence="9">TMP pyrophosphorylase</shortName>
        <shortName evidence="9">TMP-PPase</shortName>
    </alternativeName>
</protein>
<comment type="caution">
    <text evidence="9">Lacks conserved residue(s) required for the propagation of feature annotation.</text>
</comment>
<evidence type="ECO:0000256" key="2">
    <source>
        <dbReference type="ARBA" id="ARBA00022679"/>
    </source>
</evidence>
<comment type="pathway">
    <text evidence="1 9 11">Cofactor biosynthesis; thiamine diphosphate biosynthesis; thiamine phosphate from 4-amino-2-methyl-5-diphosphomethylpyrimidine and 4-methyl-5-(2-phosphoethyl)-thiazole: step 1/1.</text>
</comment>
<keyword evidence="14" id="KW-1185">Reference proteome</keyword>
<keyword evidence="2 9" id="KW-0808">Transferase</keyword>
<dbReference type="PANTHER" id="PTHR20857">
    <property type="entry name" value="THIAMINE-PHOSPHATE PYROPHOSPHORYLASE"/>
    <property type="match status" value="1"/>
</dbReference>
<sequence>MADKNAQKEPCGLYLLTPEKIDDLVRFIDTLDLVLATGVVTCLQLRLKSVDDSVIIETAKALLPICHKHEVPLLLNDRADIAAEVDADGVHLGQEDGDVASARTLLGHNKDIGVTCHSSLHLAFEAGEAGANYVAFGSFFPSVTKKNATPADKEILSTWDEVTDIACVAIGGITPDNCRELADSGAHFVAVSSAVWNHKDGPVAAVRVFEAALA</sequence>
<feature type="binding site" evidence="9">
    <location>
        <position position="115"/>
    </location>
    <ligand>
        <name>4-amino-2-methyl-5-(diphosphooxymethyl)pyrimidine</name>
        <dbReference type="ChEBI" id="CHEBI:57841"/>
    </ligand>
</feature>
<evidence type="ECO:0000259" key="12">
    <source>
        <dbReference type="Pfam" id="PF02581"/>
    </source>
</evidence>
<reference evidence="14" key="1">
    <citation type="journal article" date="2019" name="Int. J. Syst. Evol. Microbiol.">
        <title>The Global Catalogue of Microorganisms (GCM) 10K type strain sequencing project: providing services to taxonomists for standard genome sequencing and annotation.</title>
        <authorList>
            <consortium name="The Broad Institute Genomics Platform"/>
            <consortium name="The Broad Institute Genome Sequencing Center for Infectious Disease"/>
            <person name="Wu L."/>
            <person name="Ma J."/>
        </authorList>
    </citation>
    <scope>NUCLEOTIDE SEQUENCE [LARGE SCALE GENOMIC DNA]</scope>
    <source>
        <strain evidence="14">KCTC 62164</strain>
    </source>
</reference>
<feature type="domain" description="Thiamine phosphate synthase/TenI" evidence="12">
    <location>
        <begin position="13"/>
        <end position="195"/>
    </location>
</feature>
<dbReference type="InterPro" id="IPR034291">
    <property type="entry name" value="TMP_synthase"/>
</dbReference>
<dbReference type="GO" id="GO:0004789">
    <property type="term" value="F:thiamine-phosphate diphosphorylase activity"/>
    <property type="evidence" value="ECO:0007669"/>
    <property type="project" value="UniProtKB-EC"/>
</dbReference>
<evidence type="ECO:0000256" key="11">
    <source>
        <dbReference type="RuleBase" id="RU004253"/>
    </source>
</evidence>
<comment type="catalytic activity">
    <reaction evidence="6 9 10">
        <text>4-methyl-5-(2-phosphooxyethyl)-thiazole + 4-amino-2-methyl-5-(diphosphooxymethyl)pyrimidine + H(+) = thiamine phosphate + diphosphate</text>
        <dbReference type="Rhea" id="RHEA:22328"/>
        <dbReference type="ChEBI" id="CHEBI:15378"/>
        <dbReference type="ChEBI" id="CHEBI:33019"/>
        <dbReference type="ChEBI" id="CHEBI:37575"/>
        <dbReference type="ChEBI" id="CHEBI:57841"/>
        <dbReference type="ChEBI" id="CHEBI:58296"/>
        <dbReference type="EC" id="2.5.1.3"/>
    </reaction>
</comment>
<dbReference type="InterPro" id="IPR022998">
    <property type="entry name" value="ThiamineP_synth_TenI"/>
</dbReference>
<dbReference type="RefSeq" id="WP_194213646.1">
    <property type="nucleotide sequence ID" value="NZ_CP061205.1"/>
</dbReference>
<name>A0ABV7D6U9_9PROT</name>
<comment type="caution">
    <text evidence="13">The sequence shown here is derived from an EMBL/GenBank/DDBJ whole genome shotgun (WGS) entry which is preliminary data.</text>
</comment>
<comment type="cofactor">
    <cofactor evidence="9">
        <name>Mg(2+)</name>
        <dbReference type="ChEBI" id="CHEBI:18420"/>
    </cofactor>
    <text evidence="9">Binds 1 Mg(2+) ion per subunit.</text>
</comment>
<keyword evidence="4 9" id="KW-0460">Magnesium</keyword>
<comment type="catalytic activity">
    <reaction evidence="7 9 10">
        <text>2-(2-carboxy-4-methylthiazol-5-yl)ethyl phosphate + 4-amino-2-methyl-5-(diphosphooxymethyl)pyrimidine + 2 H(+) = thiamine phosphate + CO2 + diphosphate</text>
        <dbReference type="Rhea" id="RHEA:47848"/>
        <dbReference type="ChEBI" id="CHEBI:15378"/>
        <dbReference type="ChEBI" id="CHEBI:16526"/>
        <dbReference type="ChEBI" id="CHEBI:33019"/>
        <dbReference type="ChEBI" id="CHEBI:37575"/>
        <dbReference type="ChEBI" id="CHEBI:57841"/>
        <dbReference type="ChEBI" id="CHEBI:62890"/>
        <dbReference type="EC" id="2.5.1.3"/>
    </reaction>
</comment>
<evidence type="ECO:0000256" key="6">
    <source>
        <dbReference type="ARBA" id="ARBA00047334"/>
    </source>
</evidence>
<evidence type="ECO:0000313" key="14">
    <source>
        <dbReference type="Proteomes" id="UP001595444"/>
    </source>
</evidence>
<dbReference type="Proteomes" id="UP001595444">
    <property type="component" value="Unassembled WGS sequence"/>
</dbReference>
<feature type="binding site" evidence="9">
    <location>
        <position position="145"/>
    </location>
    <ligand>
        <name>4-amino-2-methyl-5-(diphosphooxymethyl)pyrimidine</name>
        <dbReference type="ChEBI" id="CHEBI:57841"/>
    </ligand>
</feature>
<dbReference type="HAMAP" id="MF_00097">
    <property type="entry name" value="TMP_synthase"/>
    <property type="match status" value="1"/>
</dbReference>
<evidence type="ECO:0000256" key="9">
    <source>
        <dbReference type="HAMAP-Rule" id="MF_00097"/>
    </source>
</evidence>
<dbReference type="InterPro" id="IPR013785">
    <property type="entry name" value="Aldolase_TIM"/>
</dbReference>
<proteinExistence type="inferred from homology"/>
<dbReference type="CDD" id="cd00564">
    <property type="entry name" value="TMP_TenI"/>
    <property type="match status" value="1"/>
</dbReference>
<feature type="binding site" evidence="9">
    <location>
        <position position="77"/>
    </location>
    <ligand>
        <name>Mg(2+)</name>
        <dbReference type="ChEBI" id="CHEBI:18420"/>
    </ligand>
</feature>
<evidence type="ECO:0000256" key="7">
    <source>
        <dbReference type="ARBA" id="ARBA00047851"/>
    </source>
</evidence>
<comment type="catalytic activity">
    <reaction evidence="8 9 10">
        <text>2-[(2R,5Z)-2-carboxy-4-methylthiazol-5(2H)-ylidene]ethyl phosphate + 4-amino-2-methyl-5-(diphosphooxymethyl)pyrimidine + 2 H(+) = thiamine phosphate + CO2 + diphosphate</text>
        <dbReference type="Rhea" id="RHEA:47844"/>
        <dbReference type="ChEBI" id="CHEBI:15378"/>
        <dbReference type="ChEBI" id="CHEBI:16526"/>
        <dbReference type="ChEBI" id="CHEBI:33019"/>
        <dbReference type="ChEBI" id="CHEBI:37575"/>
        <dbReference type="ChEBI" id="CHEBI:57841"/>
        <dbReference type="ChEBI" id="CHEBI:62899"/>
        <dbReference type="EC" id="2.5.1.3"/>
    </reaction>
</comment>
<gene>
    <name evidence="9 13" type="primary">thiE</name>
    <name evidence="13" type="ORF">ACFOKA_12380</name>
</gene>
<dbReference type="SUPFAM" id="SSF51391">
    <property type="entry name" value="Thiamin phosphate synthase"/>
    <property type="match status" value="1"/>
</dbReference>
<feature type="binding site" evidence="9">
    <location>
        <begin position="44"/>
        <end position="48"/>
    </location>
    <ligand>
        <name>4-amino-2-methyl-5-(diphosphooxymethyl)pyrimidine</name>
        <dbReference type="ChEBI" id="CHEBI:57841"/>
    </ligand>
</feature>
<evidence type="ECO:0000256" key="8">
    <source>
        <dbReference type="ARBA" id="ARBA00047883"/>
    </source>
</evidence>
<dbReference type="Pfam" id="PF02581">
    <property type="entry name" value="TMP-TENI"/>
    <property type="match status" value="1"/>
</dbReference>
<dbReference type="NCBIfam" id="TIGR00693">
    <property type="entry name" value="thiE"/>
    <property type="match status" value="1"/>
</dbReference>
<evidence type="ECO:0000256" key="10">
    <source>
        <dbReference type="RuleBase" id="RU003826"/>
    </source>
</evidence>
<feature type="binding site" evidence="9">
    <location>
        <position position="96"/>
    </location>
    <ligand>
        <name>Mg(2+)</name>
        <dbReference type="ChEBI" id="CHEBI:18420"/>
    </ligand>
</feature>
<feature type="binding site" evidence="9">
    <location>
        <begin position="142"/>
        <end position="144"/>
    </location>
    <ligand>
        <name>2-[(2R,5Z)-2-carboxy-4-methylthiazol-5(2H)-ylidene]ethyl phosphate</name>
        <dbReference type="ChEBI" id="CHEBI:62899"/>
    </ligand>
</feature>
<feature type="binding site" evidence="9">
    <location>
        <position position="76"/>
    </location>
    <ligand>
        <name>4-amino-2-methyl-5-(diphosphooxymethyl)pyrimidine</name>
        <dbReference type="ChEBI" id="CHEBI:57841"/>
    </ligand>
</feature>
<feature type="binding site" evidence="9">
    <location>
        <position position="172"/>
    </location>
    <ligand>
        <name>2-[(2R,5Z)-2-carboxy-4-methylthiazol-5(2H)-ylidene]ethyl phosphate</name>
        <dbReference type="ChEBI" id="CHEBI:62899"/>
    </ligand>
</feature>
<dbReference type="Gene3D" id="3.20.20.70">
    <property type="entry name" value="Aldolase class I"/>
    <property type="match status" value="1"/>
</dbReference>
<evidence type="ECO:0000256" key="5">
    <source>
        <dbReference type="ARBA" id="ARBA00022977"/>
    </source>
</evidence>
<evidence type="ECO:0000256" key="4">
    <source>
        <dbReference type="ARBA" id="ARBA00022842"/>
    </source>
</evidence>
<evidence type="ECO:0000256" key="1">
    <source>
        <dbReference type="ARBA" id="ARBA00005165"/>
    </source>
</evidence>
<accession>A0ABV7D6U9</accession>
<keyword evidence="3 9" id="KW-0479">Metal-binding</keyword>
<dbReference type="EC" id="2.5.1.3" evidence="9"/>